<accession>A0A6J2Y5A7</accession>
<feature type="compositionally biased region" description="Pro residues" evidence="1">
    <location>
        <begin position="1"/>
        <end position="12"/>
    </location>
</feature>
<sequence>MPPIMQHPPQSYPVPSTQTPSSYYGPSGSTTNLAPRTYAQQTLPPLNCQLPVFAPPDHPTPACVPPPAPNCQLPVYAPSDYPTLACVPPPAPIKGQLPAPTIDVPAYSEVPPPVVVLEELPGLAPEEVEMIFRVWDEADAREPPIPATGSAQSGTMPVVVSEELPVLDPEEVEMLFRVCNEADAREPPIPATDSAQSGTKPGVVRRPSSCRYHPYNGSYQSYQQPGVCSSYRTMPPIMQHPPQRSLEGKLLIRIGLAGAGKDERIAYFDYEDSDARGDTNPATGNESKPSSRYNAEIDTRDVCEGTTTAMTEHE</sequence>
<gene>
    <name evidence="3" type="primary">LOC115883900</name>
</gene>
<feature type="region of interest" description="Disordered" evidence="1">
    <location>
        <begin position="1"/>
        <end position="33"/>
    </location>
</feature>
<dbReference type="InParanoid" id="A0A6J2Y5A7"/>
<dbReference type="RefSeq" id="XP_030758184.1">
    <property type="nucleotide sequence ID" value="XM_030902324.1"/>
</dbReference>
<dbReference type="GeneID" id="115883900"/>
<reference evidence="3" key="1">
    <citation type="submission" date="2025-08" db="UniProtKB">
        <authorList>
            <consortium name="RefSeq"/>
        </authorList>
    </citation>
    <scope>IDENTIFICATION</scope>
    <source>
        <tissue evidence="3">Gonads</tissue>
    </source>
</reference>
<feature type="region of interest" description="Disordered" evidence="1">
    <location>
        <begin position="272"/>
        <end position="297"/>
    </location>
</feature>
<organism evidence="2 3">
    <name type="scientific">Sitophilus oryzae</name>
    <name type="common">Rice weevil</name>
    <name type="synonym">Curculio oryzae</name>
    <dbReference type="NCBI Taxonomy" id="7048"/>
    <lineage>
        <taxon>Eukaryota</taxon>
        <taxon>Metazoa</taxon>
        <taxon>Ecdysozoa</taxon>
        <taxon>Arthropoda</taxon>
        <taxon>Hexapoda</taxon>
        <taxon>Insecta</taxon>
        <taxon>Pterygota</taxon>
        <taxon>Neoptera</taxon>
        <taxon>Endopterygota</taxon>
        <taxon>Coleoptera</taxon>
        <taxon>Polyphaga</taxon>
        <taxon>Cucujiformia</taxon>
        <taxon>Curculionidae</taxon>
        <taxon>Dryophthorinae</taxon>
        <taxon>Sitophilus</taxon>
    </lineage>
</organism>
<protein>
    <submittedName>
        <fullName evidence="3">Extensin-like</fullName>
    </submittedName>
</protein>
<evidence type="ECO:0000313" key="2">
    <source>
        <dbReference type="Proteomes" id="UP000504635"/>
    </source>
</evidence>
<feature type="region of interest" description="Disordered" evidence="1">
    <location>
        <begin position="185"/>
        <end position="207"/>
    </location>
</feature>
<evidence type="ECO:0000256" key="1">
    <source>
        <dbReference type="SAM" id="MobiDB-lite"/>
    </source>
</evidence>
<proteinExistence type="predicted"/>
<dbReference type="Proteomes" id="UP000504635">
    <property type="component" value="Unplaced"/>
</dbReference>
<dbReference type="AlphaFoldDB" id="A0A6J2Y5A7"/>
<feature type="compositionally biased region" description="Polar residues" evidence="1">
    <location>
        <begin position="280"/>
        <end position="293"/>
    </location>
</feature>
<keyword evidence="2" id="KW-1185">Reference proteome</keyword>
<feature type="compositionally biased region" description="Polar residues" evidence="1">
    <location>
        <begin position="13"/>
        <end position="33"/>
    </location>
</feature>
<evidence type="ECO:0000313" key="3">
    <source>
        <dbReference type="RefSeq" id="XP_030758184.1"/>
    </source>
</evidence>
<dbReference type="KEGG" id="soy:115883900"/>
<name>A0A6J2Y5A7_SITOR</name>